<dbReference type="InterPro" id="IPR039663">
    <property type="entry name" value="AIP/AIPL1/TTC9"/>
</dbReference>
<dbReference type="PANTHER" id="PTHR11242:SF0">
    <property type="entry name" value="TPR_REGION DOMAIN-CONTAINING PROTEIN"/>
    <property type="match status" value="1"/>
</dbReference>
<evidence type="ECO:0000256" key="3">
    <source>
        <dbReference type="ARBA" id="ARBA00022737"/>
    </source>
</evidence>
<dbReference type="GO" id="GO:0003755">
    <property type="term" value="F:peptidyl-prolyl cis-trans isomerase activity"/>
    <property type="evidence" value="ECO:0007669"/>
    <property type="project" value="InterPro"/>
</dbReference>
<dbReference type="InterPro" id="IPR019734">
    <property type="entry name" value="TPR_rpt"/>
</dbReference>
<dbReference type="Pfam" id="PF23322">
    <property type="entry name" value="PPIase_AIP"/>
    <property type="match status" value="1"/>
</dbReference>
<evidence type="ECO:0000256" key="2">
    <source>
        <dbReference type="ARBA" id="ARBA00022490"/>
    </source>
</evidence>
<organism evidence="6 7">
    <name type="scientific">Cloeon dipterum</name>
    <dbReference type="NCBI Taxonomy" id="197152"/>
    <lineage>
        <taxon>Eukaryota</taxon>
        <taxon>Metazoa</taxon>
        <taxon>Ecdysozoa</taxon>
        <taxon>Arthropoda</taxon>
        <taxon>Hexapoda</taxon>
        <taxon>Insecta</taxon>
        <taxon>Pterygota</taxon>
        <taxon>Palaeoptera</taxon>
        <taxon>Ephemeroptera</taxon>
        <taxon>Pisciforma</taxon>
        <taxon>Baetidae</taxon>
        <taxon>Cloeon</taxon>
    </lineage>
</organism>
<dbReference type="SMART" id="SM00028">
    <property type="entry name" value="TPR"/>
    <property type="match status" value="3"/>
</dbReference>
<dbReference type="Gene3D" id="1.25.40.10">
    <property type="entry name" value="Tetratricopeptide repeat domain"/>
    <property type="match status" value="1"/>
</dbReference>
<proteinExistence type="predicted"/>
<keyword evidence="2" id="KW-0963">Cytoplasm</keyword>
<comment type="subcellular location">
    <subcellularLocation>
        <location evidence="1">Cytoplasm</location>
    </subcellularLocation>
</comment>
<keyword evidence="7" id="KW-1185">Reference proteome</keyword>
<dbReference type="InterPro" id="IPR046357">
    <property type="entry name" value="PPIase_dom_sf"/>
</dbReference>
<comment type="caution">
    <text evidence="6">The sequence shown here is derived from an EMBL/GenBank/DDBJ whole genome shotgun (WGS) entry which is preliminary data.</text>
</comment>
<dbReference type="GO" id="GO:0005737">
    <property type="term" value="C:cytoplasm"/>
    <property type="evidence" value="ECO:0007669"/>
    <property type="project" value="UniProtKB-SubCell"/>
</dbReference>
<sequence>MVDSSLIQKKILHAGKQFKPIQSGTKVHFHFVTKRCDDQTILDDSRKMGKPMELILGKKFKLEVWEAIIQTMSLNEVSQFTVDKSLVASYPFVSKTLRDSFKPKEHRNHHCCGVTLQTEGIGYDDLNHLMRVPCDLEFVMELLSVEDEYKRESWQLSEEEKADSVPRLREEGNELFRKGLCQEASEKYSEAIGMLEHLMLKEKPGDQEWNVLNAQKLPLLLNFAQCRLNQGEYYAVIEHCSTVLESEPDSVKALFRRGKAHIGAWNPNEARKDLQRVAQLQPNLAQAVAADLKKIDEEERKRDAQDKAKFAGKLF</sequence>
<name>A0A8S1DDD3_9INSE</name>
<dbReference type="Gene3D" id="3.10.50.40">
    <property type="match status" value="1"/>
</dbReference>
<keyword evidence="4" id="KW-0802">TPR repeat</keyword>
<dbReference type="PANTHER" id="PTHR11242">
    <property type="entry name" value="ARYL HYDROCARBON RECEPTOR INTERACTING PROTEIN RELATED"/>
    <property type="match status" value="1"/>
</dbReference>
<dbReference type="SUPFAM" id="SSF48452">
    <property type="entry name" value="TPR-like"/>
    <property type="match status" value="1"/>
</dbReference>
<feature type="domain" description="AIP/AIPL N-terminal FKBP-type PPIase" evidence="5">
    <location>
        <begin position="24"/>
        <end position="143"/>
    </location>
</feature>
<evidence type="ECO:0000313" key="6">
    <source>
        <dbReference type="EMBL" id="CAB3379206.1"/>
    </source>
</evidence>
<evidence type="ECO:0000313" key="7">
    <source>
        <dbReference type="Proteomes" id="UP000494165"/>
    </source>
</evidence>
<accession>A0A8S1DDD3</accession>
<dbReference type="InterPro" id="IPR056277">
    <property type="entry name" value="PPIase_AIP"/>
</dbReference>
<dbReference type="SUPFAM" id="SSF54534">
    <property type="entry name" value="FKBP-like"/>
    <property type="match status" value="1"/>
</dbReference>
<keyword evidence="3" id="KW-0677">Repeat</keyword>
<dbReference type="AlphaFoldDB" id="A0A8S1DDD3"/>
<protein>
    <recommendedName>
        <fullName evidence="5">AIP/AIPL N-terminal FKBP-type PPIase domain-containing protein</fullName>
    </recommendedName>
</protein>
<reference evidence="6 7" key="1">
    <citation type="submission" date="2020-04" db="EMBL/GenBank/DDBJ databases">
        <authorList>
            <person name="Alioto T."/>
            <person name="Alioto T."/>
            <person name="Gomez Garrido J."/>
        </authorList>
    </citation>
    <scope>NUCLEOTIDE SEQUENCE [LARGE SCALE GENOMIC DNA]</scope>
</reference>
<evidence type="ECO:0000259" key="5">
    <source>
        <dbReference type="Pfam" id="PF23322"/>
    </source>
</evidence>
<gene>
    <name evidence="6" type="ORF">CLODIP_2_CD05458</name>
</gene>
<dbReference type="EMBL" id="CADEPI010000180">
    <property type="protein sequence ID" value="CAB3379206.1"/>
    <property type="molecule type" value="Genomic_DNA"/>
</dbReference>
<dbReference type="InterPro" id="IPR011990">
    <property type="entry name" value="TPR-like_helical_dom_sf"/>
</dbReference>
<dbReference type="Proteomes" id="UP000494165">
    <property type="component" value="Unassembled WGS sequence"/>
</dbReference>
<evidence type="ECO:0000256" key="4">
    <source>
        <dbReference type="ARBA" id="ARBA00022803"/>
    </source>
</evidence>
<evidence type="ECO:0000256" key="1">
    <source>
        <dbReference type="ARBA" id="ARBA00004496"/>
    </source>
</evidence>
<dbReference type="FunFam" id="1.25.40.10:FF:000052">
    <property type="entry name" value="Aryl-hydrocarbon-interacting protein-like 1"/>
    <property type="match status" value="1"/>
</dbReference>